<organism evidence="3 4">
    <name type="scientific">Coprinellus micaceus</name>
    <name type="common">Glistening ink-cap mushroom</name>
    <name type="synonym">Coprinus micaceus</name>
    <dbReference type="NCBI Taxonomy" id="71717"/>
    <lineage>
        <taxon>Eukaryota</taxon>
        <taxon>Fungi</taxon>
        <taxon>Dikarya</taxon>
        <taxon>Basidiomycota</taxon>
        <taxon>Agaricomycotina</taxon>
        <taxon>Agaricomycetes</taxon>
        <taxon>Agaricomycetidae</taxon>
        <taxon>Agaricales</taxon>
        <taxon>Agaricineae</taxon>
        <taxon>Psathyrellaceae</taxon>
        <taxon>Coprinellus</taxon>
    </lineage>
</organism>
<dbReference type="CDD" id="cd12087">
    <property type="entry name" value="TM_EGFR-like"/>
    <property type="match status" value="1"/>
</dbReference>
<keyword evidence="2" id="KW-1133">Transmembrane helix</keyword>
<evidence type="ECO:0000313" key="3">
    <source>
        <dbReference type="EMBL" id="TEB36619.1"/>
    </source>
</evidence>
<proteinExistence type="predicted"/>
<comment type="caution">
    <text evidence="3">The sequence shown here is derived from an EMBL/GenBank/DDBJ whole genome shotgun (WGS) entry which is preliminary data.</text>
</comment>
<evidence type="ECO:0000256" key="2">
    <source>
        <dbReference type="SAM" id="Phobius"/>
    </source>
</evidence>
<feature type="region of interest" description="Disordered" evidence="1">
    <location>
        <begin position="92"/>
        <end position="119"/>
    </location>
</feature>
<evidence type="ECO:0000256" key="1">
    <source>
        <dbReference type="SAM" id="MobiDB-lite"/>
    </source>
</evidence>
<dbReference type="AlphaFoldDB" id="A0A4Y7TSU3"/>
<accession>A0A4Y7TSU3</accession>
<sequence>MPTEVAVFEALSASAAPGGLESESGQRVPIEFSIGEFAGILVGSILGAVIVGAIGAYLVLRRRHAHRSIEAWSDNDGVVARDHALMFEPLQLSGEPQSSSSHAIPSTSYEGSYRPTPATLSPVTQMVSSNANQNIQNIDLAPPMYSDSETPIVTSTRRK</sequence>
<gene>
    <name evidence="3" type="ORF">FA13DRAFT_1074508</name>
</gene>
<protein>
    <submittedName>
        <fullName evidence="3">Uncharacterized protein</fullName>
    </submittedName>
</protein>
<evidence type="ECO:0000313" key="4">
    <source>
        <dbReference type="Proteomes" id="UP000298030"/>
    </source>
</evidence>
<dbReference type="EMBL" id="QPFP01000005">
    <property type="protein sequence ID" value="TEB36619.1"/>
    <property type="molecule type" value="Genomic_DNA"/>
</dbReference>
<keyword evidence="2" id="KW-0812">Transmembrane</keyword>
<keyword evidence="2" id="KW-0472">Membrane</keyword>
<feature type="transmembrane region" description="Helical" evidence="2">
    <location>
        <begin position="37"/>
        <end position="60"/>
    </location>
</feature>
<name>A0A4Y7TSU3_COPMI</name>
<keyword evidence="4" id="KW-1185">Reference proteome</keyword>
<dbReference type="Proteomes" id="UP000298030">
    <property type="component" value="Unassembled WGS sequence"/>
</dbReference>
<feature type="compositionally biased region" description="Polar residues" evidence="1">
    <location>
        <begin position="94"/>
        <end position="110"/>
    </location>
</feature>
<reference evidence="3 4" key="1">
    <citation type="journal article" date="2019" name="Nat. Ecol. Evol.">
        <title>Megaphylogeny resolves global patterns of mushroom evolution.</title>
        <authorList>
            <person name="Varga T."/>
            <person name="Krizsan K."/>
            <person name="Foldi C."/>
            <person name="Dima B."/>
            <person name="Sanchez-Garcia M."/>
            <person name="Sanchez-Ramirez S."/>
            <person name="Szollosi G.J."/>
            <person name="Szarkandi J.G."/>
            <person name="Papp V."/>
            <person name="Albert L."/>
            <person name="Andreopoulos W."/>
            <person name="Angelini C."/>
            <person name="Antonin V."/>
            <person name="Barry K.W."/>
            <person name="Bougher N.L."/>
            <person name="Buchanan P."/>
            <person name="Buyck B."/>
            <person name="Bense V."/>
            <person name="Catcheside P."/>
            <person name="Chovatia M."/>
            <person name="Cooper J."/>
            <person name="Damon W."/>
            <person name="Desjardin D."/>
            <person name="Finy P."/>
            <person name="Geml J."/>
            <person name="Haridas S."/>
            <person name="Hughes K."/>
            <person name="Justo A."/>
            <person name="Karasinski D."/>
            <person name="Kautmanova I."/>
            <person name="Kiss B."/>
            <person name="Kocsube S."/>
            <person name="Kotiranta H."/>
            <person name="LaButti K.M."/>
            <person name="Lechner B.E."/>
            <person name="Liimatainen K."/>
            <person name="Lipzen A."/>
            <person name="Lukacs Z."/>
            <person name="Mihaltcheva S."/>
            <person name="Morgado L.N."/>
            <person name="Niskanen T."/>
            <person name="Noordeloos M.E."/>
            <person name="Ohm R.A."/>
            <person name="Ortiz-Santana B."/>
            <person name="Ovrebo C."/>
            <person name="Racz N."/>
            <person name="Riley R."/>
            <person name="Savchenko A."/>
            <person name="Shiryaev A."/>
            <person name="Soop K."/>
            <person name="Spirin V."/>
            <person name="Szebenyi C."/>
            <person name="Tomsovsky M."/>
            <person name="Tulloss R.E."/>
            <person name="Uehling J."/>
            <person name="Grigoriev I.V."/>
            <person name="Vagvolgyi C."/>
            <person name="Papp T."/>
            <person name="Martin F.M."/>
            <person name="Miettinen O."/>
            <person name="Hibbett D.S."/>
            <person name="Nagy L.G."/>
        </authorList>
    </citation>
    <scope>NUCLEOTIDE SEQUENCE [LARGE SCALE GENOMIC DNA]</scope>
    <source>
        <strain evidence="3 4">FP101781</strain>
    </source>
</reference>